<dbReference type="InterPro" id="IPR051275">
    <property type="entry name" value="Cell_adhesion_signaling"/>
</dbReference>
<feature type="domain" description="Fibronectin type-III" evidence="8">
    <location>
        <begin position="501"/>
        <end position="595"/>
    </location>
</feature>
<keyword evidence="3" id="KW-1015">Disulfide bond</keyword>
<dbReference type="InterPro" id="IPR036116">
    <property type="entry name" value="FN3_sf"/>
</dbReference>
<dbReference type="AlphaFoldDB" id="A0A8B6HDD0"/>
<dbReference type="GO" id="GO:0050839">
    <property type="term" value="F:cell adhesion molecule binding"/>
    <property type="evidence" value="ECO:0007669"/>
    <property type="project" value="TreeGrafter"/>
</dbReference>
<organism evidence="9 10">
    <name type="scientific">Mytilus galloprovincialis</name>
    <name type="common">Mediterranean mussel</name>
    <dbReference type="NCBI Taxonomy" id="29158"/>
    <lineage>
        <taxon>Eukaryota</taxon>
        <taxon>Metazoa</taxon>
        <taxon>Spiralia</taxon>
        <taxon>Lophotrochozoa</taxon>
        <taxon>Mollusca</taxon>
        <taxon>Bivalvia</taxon>
        <taxon>Autobranchia</taxon>
        <taxon>Pteriomorphia</taxon>
        <taxon>Mytilida</taxon>
        <taxon>Mytiloidea</taxon>
        <taxon>Mytilidae</taxon>
        <taxon>Mytilinae</taxon>
        <taxon>Mytilus</taxon>
    </lineage>
</organism>
<dbReference type="Gene3D" id="3.40.50.10330">
    <property type="entry name" value="Probable inorganic polyphosphate/atp-NAD kinase, domain 1"/>
    <property type="match status" value="1"/>
</dbReference>
<evidence type="ECO:0000256" key="3">
    <source>
        <dbReference type="ARBA" id="ARBA00023157"/>
    </source>
</evidence>
<dbReference type="EMBL" id="UYJE01009831">
    <property type="protein sequence ID" value="VDI77323.1"/>
    <property type="molecule type" value="Genomic_DNA"/>
</dbReference>
<keyword evidence="10" id="KW-1185">Reference proteome</keyword>
<dbReference type="PANTHER" id="PTHR11640">
    <property type="entry name" value="NEPHRIN"/>
    <property type="match status" value="1"/>
</dbReference>
<keyword evidence="4" id="KW-0325">Glycoprotein</keyword>
<keyword evidence="2" id="KW-0472">Membrane</keyword>
<evidence type="ECO:0000259" key="6">
    <source>
        <dbReference type="PROSITE" id="PS50146"/>
    </source>
</evidence>
<name>A0A8B6HDD0_MYTGA</name>
<dbReference type="InterPro" id="IPR003599">
    <property type="entry name" value="Ig_sub"/>
</dbReference>
<dbReference type="PROSITE" id="PS00290">
    <property type="entry name" value="IG_MHC"/>
    <property type="match status" value="1"/>
</dbReference>
<sequence>MAFIVKTVKTVRNNWKKSLAAGVAVYFVGRFAARKYNEDLLRREFCKEAKKYGKVKIGVTDKPRRIIVFLNPASASGGAVKSFNKNAAPILHLAGIEVNVVKVCYYIVLFSQTKPLKPTLTLNAEHPFVGDNITFTCHSTIQRWPAGYRTSHLTYQFNGKPRGVTVNNKLTIHTLTMSDEGKVISCQATDDLQKASIKSDAVTLDPYYGPDNVMLEPVHTALNVTKGNILGPINCTATCNPKCLFEWRLNRTGTFVDVLSNETLVVANIKENQAGIYRCLVVHPLNRTRLRRTDISVNVQYSPKIESLWLSDKNETYGSGRHTIYSFNEGNHLTITLRIKSNPDPQIVINSSLMKFPKLHYTKRSDDFTTKLPSLKCENSGNFTIHASNGIAYGDKKTVNLEIKCKPRDVKTELKIGTKVDTDVNIVMNVVSFPTPTVTWLRMTEFVWTVLKDKYDYKHNISSTIRITSKDDFGVHGIKICNTLGCIVENITLQPGDKPEAPLYFSVEKTTSISVNLSWIVGFNGGHEQTFSIQFKTTDSDQATKIVQTSDTKTGSKVYYILDQLKPDTMYHVMVLSTNKYGNRNASLEFKTEGKMMGFLKEESELICFKRPPTRSSPSMSRNGSSCMIELCLFRGFESRIAFISLSYNCCCTSLRTSCCFV</sequence>
<dbReference type="Gene3D" id="2.60.40.10">
    <property type="entry name" value="Immunoglobulins"/>
    <property type="match status" value="3"/>
</dbReference>
<dbReference type="Pfam" id="PF00041">
    <property type="entry name" value="fn3"/>
    <property type="match status" value="1"/>
</dbReference>
<evidence type="ECO:0000259" key="8">
    <source>
        <dbReference type="PROSITE" id="PS50853"/>
    </source>
</evidence>
<dbReference type="SUPFAM" id="SSF49265">
    <property type="entry name" value="Fibronectin type III"/>
    <property type="match status" value="1"/>
</dbReference>
<proteinExistence type="predicted"/>
<dbReference type="InterPro" id="IPR003006">
    <property type="entry name" value="Ig/MHC_CS"/>
</dbReference>
<dbReference type="GO" id="GO:0098609">
    <property type="term" value="P:cell-cell adhesion"/>
    <property type="evidence" value="ECO:0007669"/>
    <property type="project" value="TreeGrafter"/>
</dbReference>
<evidence type="ECO:0000256" key="4">
    <source>
        <dbReference type="ARBA" id="ARBA00023180"/>
    </source>
</evidence>
<comment type="subcellular location">
    <subcellularLocation>
        <location evidence="1">Membrane</location>
        <topology evidence="1">Single-pass type I membrane protein</topology>
    </subcellularLocation>
</comment>
<evidence type="ECO:0000259" key="7">
    <source>
        <dbReference type="PROSITE" id="PS50835"/>
    </source>
</evidence>
<dbReference type="SMART" id="SM00060">
    <property type="entry name" value="FN3"/>
    <property type="match status" value="1"/>
</dbReference>
<dbReference type="PROSITE" id="PS50146">
    <property type="entry name" value="DAGK"/>
    <property type="match status" value="1"/>
</dbReference>
<dbReference type="InterPro" id="IPR013783">
    <property type="entry name" value="Ig-like_fold"/>
</dbReference>
<protein>
    <submittedName>
        <fullName evidence="9">Acylglycerol kinase</fullName>
        <ecNumber evidence="9">2.7.1.94</ecNumber>
    </submittedName>
</protein>
<evidence type="ECO:0000256" key="1">
    <source>
        <dbReference type="ARBA" id="ARBA00004479"/>
    </source>
</evidence>
<dbReference type="CDD" id="cd00063">
    <property type="entry name" value="FN3"/>
    <property type="match status" value="1"/>
</dbReference>
<reference evidence="9" key="1">
    <citation type="submission" date="2018-11" db="EMBL/GenBank/DDBJ databases">
        <authorList>
            <person name="Alioto T."/>
            <person name="Alioto T."/>
        </authorList>
    </citation>
    <scope>NUCLEOTIDE SEQUENCE</scope>
</reference>
<dbReference type="InterPro" id="IPR003961">
    <property type="entry name" value="FN3_dom"/>
</dbReference>
<dbReference type="Proteomes" id="UP000596742">
    <property type="component" value="Unassembled WGS sequence"/>
</dbReference>
<dbReference type="SUPFAM" id="SSF48726">
    <property type="entry name" value="Immunoglobulin"/>
    <property type="match status" value="2"/>
</dbReference>
<comment type="caution">
    <text evidence="9">The sequence shown here is derived from an EMBL/GenBank/DDBJ whole genome shotgun (WGS) entry which is preliminary data.</text>
</comment>
<accession>A0A8B6HDD0</accession>
<dbReference type="PANTHER" id="PTHR11640:SF31">
    <property type="entry name" value="IRREGULAR CHIASM C-ROUGHEST PROTEIN-RELATED"/>
    <property type="match status" value="1"/>
</dbReference>
<gene>
    <name evidence="9" type="ORF">MGAL_10B024115</name>
</gene>
<dbReference type="GO" id="GO:0005911">
    <property type="term" value="C:cell-cell junction"/>
    <property type="evidence" value="ECO:0007669"/>
    <property type="project" value="TreeGrafter"/>
</dbReference>
<dbReference type="SMART" id="SM00409">
    <property type="entry name" value="IG"/>
    <property type="match status" value="3"/>
</dbReference>
<feature type="domain" description="DAGKc" evidence="6">
    <location>
        <begin position="61"/>
        <end position="103"/>
    </location>
</feature>
<dbReference type="GO" id="GO:0005886">
    <property type="term" value="C:plasma membrane"/>
    <property type="evidence" value="ECO:0007669"/>
    <property type="project" value="TreeGrafter"/>
</dbReference>
<dbReference type="InterPro" id="IPR017438">
    <property type="entry name" value="ATP-NAD_kinase_N"/>
</dbReference>
<feature type="domain" description="Ig-like" evidence="7">
    <location>
        <begin position="210"/>
        <end position="296"/>
    </location>
</feature>
<keyword evidence="9" id="KW-0808">Transferase</keyword>
<dbReference type="EC" id="2.7.1.94" evidence="9"/>
<dbReference type="PROSITE" id="PS50835">
    <property type="entry name" value="IG_LIKE"/>
    <property type="match status" value="2"/>
</dbReference>
<dbReference type="OrthoDB" id="6157552at2759"/>
<evidence type="ECO:0000313" key="9">
    <source>
        <dbReference type="EMBL" id="VDI77323.1"/>
    </source>
</evidence>
<dbReference type="GO" id="GO:0047620">
    <property type="term" value="F:acylglycerol kinase activity"/>
    <property type="evidence" value="ECO:0007669"/>
    <property type="project" value="UniProtKB-EC"/>
</dbReference>
<dbReference type="PROSITE" id="PS50853">
    <property type="entry name" value="FN3"/>
    <property type="match status" value="1"/>
</dbReference>
<keyword evidence="9" id="KW-0418">Kinase</keyword>
<dbReference type="InterPro" id="IPR036179">
    <property type="entry name" value="Ig-like_dom_sf"/>
</dbReference>
<keyword evidence="5" id="KW-0393">Immunoglobulin domain</keyword>
<evidence type="ECO:0000256" key="5">
    <source>
        <dbReference type="ARBA" id="ARBA00023319"/>
    </source>
</evidence>
<evidence type="ECO:0000313" key="10">
    <source>
        <dbReference type="Proteomes" id="UP000596742"/>
    </source>
</evidence>
<dbReference type="InterPro" id="IPR001206">
    <property type="entry name" value="Diacylglycerol_kinase_cat_dom"/>
</dbReference>
<dbReference type="InterPro" id="IPR007110">
    <property type="entry name" value="Ig-like_dom"/>
</dbReference>
<evidence type="ECO:0000256" key="2">
    <source>
        <dbReference type="ARBA" id="ARBA00023136"/>
    </source>
</evidence>
<feature type="domain" description="Ig-like" evidence="7">
    <location>
        <begin position="118"/>
        <end position="203"/>
    </location>
</feature>